<feature type="transmembrane region" description="Helical" evidence="6">
    <location>
        <begin position="235"/>
        <end position="257"/>
    </location>
</feature>
<dbReference type="GO" id="GO:0022857">
    <property type="term" value="F:transmembrane transporter activity"/>
    <property type="evidence" value="ECO:0007669"/>
    <property type="project" value="InterPro"/>
</dbReference>
<dbReference type="PANTHER" id="PTHR23513">
    <property type="entry name" value="INTEGRAL MEMBRANE EFFLUX PROTEIN-RELATED"/>
    <property type="match status" value="1"/>
</dbReference>
<feature type="transmembrane region" description="Helical" evidence="6">
    <location>
        <begin position="269"/>
        <end position="287"/>
    </location>
</feature>
<dbReference type="Gene3D" id="1.20.1250.20">
    <property type="entry name" value="MFS general substrate transporter like domains"/>
    <property type="match status" value="1"/>
</dbReference>
<sequence>MQTPSSTLPRVTLTFIALGVFLALSEAIYDLAFANMAYTITGKTLSVTTTYAVGYGAEILVTLLGAGFIDRFNKWRLFLATQAANIIVFALAAVLLSRENPTVATVWFFAFFVDLIHQYSRLIVFALVPFLFAKDEIPRLNGMLAVCNGVAKALGPVVGAIAILYVGLPASLLGSIAFMVGALVLTMALGVMSQASTIPAIVSVPEERFRDRLQESVFGASRAAYQLLALPRWRWFLASYSSCVLVIGVLALLWIPLLRSFHGFSDAETGYLMSTGTFGAVIGGSMLRRHAQLSKLTSVLRAAHFVMAFGIFVAFVVRGNPYVVGIGMFAFHVGTTMYFRSTASAIQTNIPKDVIGSWYGAIDFISRFVGLAGILFAGWAFDAIGPYALYTALLVLLLVSVLNWRGSNHALESAPV</sequence>
<reference evidence="7" key="1">
    <citation type="journal article" date="2014" name="Int. J. Syst. Evol. Microbiol.">
        <title>Complete genome sequence of Corynebacterium casei LMG S-19264T (=DSM 44701T), isolated from a smear-ripened cheese.</title>
        <authorList>
            <consortium name="US DOE Joint Genome Institute (JGI-PGF)"/>
            <person name="Walter F."/>
            <person name="Albersmeier A."/>
            <person name="Kalinowski J."/>
            <person name="Ruckert C."/>
        </authorList>
    </citation>
    <scope>NUCLEOTIDE SEQUENCE</scope>
    <source>
        <strain evidence="7">KCTC 32182</strain>
    </source>
</reference>
<gene>
    <name evidence="7" type="ORF">GCM10011289_27940</name>
</gene>
<feature type="transmembrane region" description="Helical" evidence="6">
    <location>
        <begin position="144"/>
        <end position="166"/>
    </location>
</feature>
<keyword evidence="4 6" id="KW-1133">Transmembrane helix</keyword>
<reference evidence="7" key="2">
    <citation type="submission" date="2020-09" db="EMBL/GenBank/DDBJ databases">
        <authorList>
            <person name="Sun Q."/>
            <person name="Kim S."/>
        </authorList>
    </citation>
    <scope>NUCLEOTIDE SEQUENCE</scope>
    <source>
        <strain evidence="7">KCTC 32182</strain>
    </source>
</reference>
<feature type="transmembrane region" description="Helical" evidence="6">
    <location>
        <begin position="77"/>
        <end position="96"/>
    </location>
</feature>
<accession>A0A918UAK2</accession>
<evidence type="ECO:0008006" key="9">
    <source>
        <dbReference type="Google" id="ProtNLM"/>
    </source>
</evidence>
<evidence type="ECO:0000256" key="4">
    <source>
        <dbReference type="ARBA" id="ARBA00022989"/>
    </source>
</evidence>
<dbReference type="InterPro" id="IPR036259">
    <property type="entry name" value="MFS_trans_sf"/>
</dbReference>
<dbReference type="Pfam" id="PF07690">
    <property type="entry name" value="MFS_1"/>
    <property type="match status" value="1"/>
</dbReference>
<dbReference type="InterPro" id="IPR011701">
    <property type="entry name" value="MFS"/>
</dbReference>
<evidence type="ECO:0000313" key="8">
    <source>
        <dbReference type="Proteomes" id="UP000645257"/>
    </source>
</evidence>
<feature type="transmembrane region" description="Helical" evidence="6">
    <location>
        <begin position="51"/>
        <end position="70"/>
    </location>
</feature>
<dbReference type="SUPFAM" id="SSF103473">
    <property type="entry name" value="MFS general substrate transporter"/>
    <property type="match status" value="1"/>
</dbReference>
<name>A0A918UAK2_9NEIS</name>
<dbReference type="PANTHER" id="PTHR23513:SF6">
    <property type="entry name" value="MAJOR FACILITATOR SUPERFAMILY ASSOCIATED DOMAIN-CONTAINING PROTEIN"/>
    <property type="match status" value="1"/>
</dbReference>
<dbReference type="AlphaFoldDB" id="A0A918UAK2"/>
<evidence type="ECO:0000256" key="5">
    <source>
        <dbReference type="ARBA" id="ARBA00023136"/>
    </source>
</evidence>
<evidence type="ECO:0000256" key="3">
    <source>
        <dbReference type="ARBA" id="ARBA00022692"/>
    </source>
</evidence>
<feature type="transmembrane region" description="Helical" evidence="6">
    <location>
        <begin position="360"/>
        <end position="381"/>
    </location>
</feature>
<feature type="transmembrane region" description="Helical" evidence="6">
    <location>
        <begin position="108"/>
        <end position="132"/>
    </location>
</feature>
<protein>
    <recommendedName>
        <fullName evidence="9">MFS transporter</fullName>
    </recommendedName>
</protein>
<evidence type="ECO:0000256" key="6">
    <source>
        <dbReference type="SAM" id="Phobius"/>
    </source>
</evidence>
<keyword evidence="3 6" id="KW-0812">Transmembrane</keyword>
<comment type="caution">
    <text evidence="7">The sequence shown here is derived from an EMBL/GenBank/DDBJ whole genome shotgun (WGS) entry which is preliminary data.</text>
</comment>
<proteinExistence type="predicted"/>
<feature type="transmembrane region" description="Helical" evidence="6">
    <location>
        <begin position="322"/>
        <end position="339"/>
    </location>
</feature>
<keyword evidence="2" id="KW-1003">Cell membrane</keyword>
<feature type="transmembrane region" description="Helical" evidence="6">
    <location>
        <begin position="299"/>
        <end position="316"/>
    </location>
</feature>
<keyword evidence="5 6" id="KW-0472">Membrane</keyword>
<feature type="transmembrane region" description="Helical" evidence="6">
    <location>
        <begin position="172"/>
        <end position="191"/>
    </location>
</feature>
<evidence type="ECO:0000256" key="2">
    <source>
        <dbReference type="ARBA" id="ARBA00022475"/>
    </source>
</evidence>
<evidence type="ECO:0000256" key="1">
    <source>
        <dbReference type="ARBA" id="ARBA00004651"/>
    </source>
</evidence>
<dbReference type="Proteomes" id="UP000645257">
    <property type="component" value="Unassembled WGS sequence"/>
</dbReference>
<feature type="transmembrane region" description="Helical" evidence="6">
    <location>
        <begin position="387"/>
        <end position="404"/>
    </location>
</feature>
<dbReference type="GO" id="GO:0005886">
    <property type="term" value="C:plasma membrane"/>
    <property type="evidence" value="ECO:0007669"/>
    <property type="project" value="UniProtKB-SubCell"/>
</dbReference>
<evidence type="ECO:0000313" key="7">
    <source>
        <dbReference type="EMBL" id="GGY22525.1"/>
    </source>
</evidence>
<organism evidence="7 8">
    <name type="scientific">Paludibacterium paludis</name>
    <dbReference type="NCBI Taxonomy" id="1225769"/>
    <lineage>
        <taxon>Bacteria</taxon>
        <taxon>Pseudomonadati</taxon>
        <taxon>Pseudomonadota</taxon>
        <taxon>Betaproteobacteria</taxon>
        <taxon>Neisseriales</taxon>
        <taxon>Chromobacteriaceae</taxon>
        <taxon>Paludibacterium</taxon>
    </lineage>
</organism>
<dbReference type="EMBL" id="BMYX01000017">
    <property type="protein sequence ID" value="GGY22525.1"/>
    <property type="molecule type" value="Genomic_DNA"/>
</dbReference>
<comment type="subcellular location">
    <subcellularLocation>
        <location evidence="1">Cell membrane</location>
        <topology evidence="1">Multi-pass membrane protein</topology>
    </subcellularLocation>
</comment>
<keyword evidence="8" id="KW-1185">Reference proteome</keyword>